<dbReference type="FunFam" id="1.10.510.10:FF:000625">
    <property type="entry name" value="Cysteine-rich receptor-like protein kinase 6"/>
    <property type="match status" value="1"/>
</dbReference>
<dbReference type="Gene3D" id="1.10.510.10">
    <property type="entry name" value="Transferase(Phosphotransferase) domain 1"/>
    <property type="match status" value="1"/>
</dbReference>
<dbReference type="Pfam" id="PF00069">
    <property type="entry name" value="Pkinase"/>
    <property type="match status" value="1"/>
</dbReference>
<dbReference type="eggNOG" id="ENOG502QWDY">
    <property type="taxonomic scope" value="Eukaryota"/>
</dbReference>
<dbReference type="PROSITE" id="PS50011">
    <property type="entry name" value="PROTEIN_KINASE_DOM"/>
    <property type="match status" value="1"/>
</dbReference>
<reference evidence="1" key="1">
    <citation type="journal article" date="2013" name="Nature">
        <title>Draft genome of the wheat A-genome progenitor Triticum urartu.</title>
        <authorList>
            <person name="Ling H.Q."/>
            <person name="Zhao S."/>
            <person name="Liu D."/>
            <person name="Wang J."/>
            <person name="Sun H."/>
            <person name="Zhang C."/>
            <person name="Fan H."/>
            <person name="Li D."/>
            <person name="Dong L."/>
            <person name="Tao Y."/>
            <person name="Gao C."/>
            <person name="Wu H."/>
            <person name="Li Y."/>
            <person name="Cui Y."/>
            <person name="Guo X."/>
            <person name="Zheng S."/>
            <person name="Wang B."/>
            <person name="Yu K."/>
            <person name="Liang Q."/>
            <person name="Yang W."/>
            <person name="Lou X."/>
            <person name="Chen J."/>
            <person name="Feng M."/>
            <person name="Jian J."/>
            <person name="Zhang X."/>
            <person name="Luo G."/>
            <person name="Jiang Y."/>
            <person name="Liu J."/>
            <person name="Wang Z."/>
            <person name="Sha Y."/>
            <person name="Zhang B."/>
            <person name="Wu H."/>
            <person name="Tang D."/>
            <person name="Shen Q."/>
            <person name="Xue P."/>
            <person name="Zou S."/>
            <person name="Wang X."/>
            <person name="Liu X."/>
            <person name="Wang F."/>
            <person name="Yang Y."/>
            <person name="An X."/>
            <person name="Dong Z."/>
            <person name="Zhang K."/>
            <person name="Zhang X."/>
            <person name="Luo M.C."/>
            <person name="Dvorak J."/>
            <person name="Tong Y."/>
            <person name="Wang J."/>
            <person name="Yang H."/>
            <person name="Li Z."/>
            <person name="Wang D."/>
            <person name="Zhang A."/>
            <person name="Wang J."/>
        </authorList>
    </citation>
    <scope>NUCLEOTIDE SEQUENCE</scope>
</reference>
<dbReference type="PROSITE" id="PS00107">
    <property type="entry name" value="PROTEIN_KINASE_ATP"/>
    <property type="match status" value="1"/>
</dbReference>
<sequence length="602" mass="67457">MALANKFEQTSAATREFTLESLKQITDNFSKKHVIGRGGYGVVYKGVLENGEKIALKKLNYVPGLDDTQFRNEFSNLMRAEHPNITRLVGYCYHQGHQVIEHQGGHIFALVVERVLCFEYLQGGSLDKQISDESCGLDWDTRFKIINGVCLGLHYLHNGSKDCIYHLDLKPANILLDKDMVPKIGDFGLSRLFPSAQTIFTNKNIGTPGYMPPEYIDKYEITSKYDVFSLGVIIIRIMAGDEGYSKSLDMSPQEFLEHVHENWRKRLQATMLSHTSDQIEICIKIALRCVEVDRMKRPTIAEIVDELNKHIHIADGDAKRGKMTSAEETSEDVCTPKLTPVPLTPLHVNSQPAHTEEPYMQPQHIHTAEEDAKREKVTVVEKTSEDVCTPKLASVPLTPLHVNSRPAHTEEPYMQPQVSDLQNKPLRRPWLSSWWRDQIITKLSDLARLPVKSLVIVGAIGVALVVAQTVISSVPYLARLVLTSADFFLLGLGAYVILKVLLDATDMIEEVLNEPDGIDDNARTLLMGCFLLGSVLRFPNIRFVIGLLAGLCYGEHHSGLLAFFFLLGLVVGFILTTLPTAYFILGLLVSSILTYWVVSKMD</sequence>
<dbReference type="OrthoDB" id="195446at2759"/>
<dbReference type="AlphaFoldDB" id="M7ZSG4"/>
<dbReference type="PANTHER" id="PTHR45707:SF46">
    <property type="entry name" value="PROTEIN KINASE DOMAIN-CONTAINING PROTEIN"/>
    <property type="match status" value="1"/>
</dbReference>
<protein>
    <submittedName>
        <fullName evidence="1">Cysteine-rich receptor-like protein kinase 29</fullName>
    </submittedName>
</protein>
<organism evidence="1">
    <name type="scientific">Triticum urartu</name>
    <name type="common">Red wild einkorn</name>
    <name type="synonym">Crithodium urartu</name>
    <dbReference type="NCBI Taxonomy" id="4572"/>
    <lineage>
        <taxon>Eukaryota</taxon>
        <taxon>Viridiplantae</taxon>
        <taxon>Streptophyta</taxon>
        <taxon>Embryophyta</taxon>
        <taxon>Tracheophyta</taxon>
        <taxon>Spermatophyta</taxon>
        <taxon>Magnoliopsida</taxon>
        <taxon>Liliopsida</taxon>
        <taxon>Poales</taxon>
        <taxon>Poaceae</taxon>
        <taxon>BOP clade</taxon>
        <taxon>Pooideae</taxon>
        <taxon>Triticodae</taxon>
        <taxon>Triticeae</taxon>
        <taxon>Triticinae</taxon>
        <taxon>Triticum</taxon>
    </lineage>
</organism>
<dbReference type="OMA" id="AHTEEPY"/>
<keyword evidence="1" id="KW-0808">Transferase</keyword>
<dbReference type="PANTHER" id="PTHR45707">
    <property type="entry name" value="C2 CALCIUM/LIPID-BINDING PLANT PHOSPHORIBOSYLTRANSFERASE FAMILY PROTEIN"/>
    <property type="match status" value="1"/>
</dbReference>
<dbReference type="EMBL" id="KD225415">
    <property type="protein sequence ID" value="EMS51029.1"/>
    <property type="molecule type" value="Genomic_DNA"/>
</dbReference>
<dbReference type="FunFam" id="3.30.200.20:FF:000465">
    <property type="entry name" value="Cysteine-rich receptor-like protein kinase 6"/>
    <property type="match status" value="1"/>
</dbReference>
<dbReference type="InterPro" id="IPR000719">
    <property type="entry name" value="Prot_kinase_dom"/>
</dbReference>
<accession>M7ZSG4</accession>
<evidence type="ECO:0000313" key="1">
    <source>
        <dbReference type="EMBL" id="EMS51029.1"/>
    </source>
</evidence>
<keyword evidence="1" id="KW-0418">Kinase</keyword>
<dbReference type="PROSITE" id="PS00108">
    <property type="entry name" value="PROTEIN_KINASE_ST"/>
    <property type="match status" value="1"/>
</dbReference>
<dbReference type="SMART" id="SM00220">
    <property type="entry name" value="S_TKc"/>
    <property type="match status" value="1"/>
</dbReference>
<dbReference type="InterPro" id="IPR008271">
    <property type="entry name" value="Ser/Thr_kinase_AS"/>
</dbReference>
<dbReference type="Gene3D" id="3.30.200.20">
    <property type="entry name" value="Phosphorylase Kinase, domain 1"/>
    <property type="match status" value="1"/>
</dbReference>
<gene>
    <name evidence="1" type="ORF">TRIUR3_21155</name>
</gene>
<proteinExistence type="predicted"/>
<dbReference type="InterPro" id="IPR017441">
    <property type="entry name" value="Protein_kinase_ATP_BS"/>
</dbReference>
<dbReference type="STRING" id="4572.M7ZSG4"/>
<dbReference type="GO" id="GO:0005524">
    <property type="term" value="F:ATP binding"/>
    <property type="evidence" value="ECO:0007669"/>
    <property type="project" value="UniProtKB-UniRule"/>
</dbReference>
<dbReference type="SUPFAM" id="SSF56112">
    <property type="entry name" value="Protein kinase-like (PK-like)"/>
    <property type="match status" value="1"/>
</dbReference>
<dbReference type="GO" id="GO:0004672">
    <property type="term" value="F:protein kinase activity"/>
    <property type="evidence" value="ECO:0007669"/>
    <property type="project" value="InterPro"/>
</dbReference>
<keyword evidence="1" id="KW-0675">Receptor</keyword>
<name>M7ZSG4_TRIUA</name>
<dbReference type="InterPro" id="IPR011009">
    <property type="entry name" value="Kinase-like_dom_sf"/>
</dbReference>